<dbReference type="InterPro" id="IPR021478">
    <property type="entry name" value="DUF3131"/>
</dbReference>
<feature type="region of interest" description="Disordered" evidence="1">
    <location>
        <begin position="34"/>
        <end position="57"/>
    </location>
</feature>
<name>A0ABP1CBA7_9GAMM</name>
<protein>
    <submittedName>
        <fullName evidence="4">Glycoamylase domain-containing protein</fullName>
    </submittedName>
</protein>
<keyword evidence="5" id="KW-1185">Reference proteome</keyword>
<proteinExistence type="predicted"/>
<dbReference type="EMBL" id="OZ026884">
    <property type="protein sequence ID" value="CAL1241534.1"/>
    <property type="molecule type" value="Genomic_DNA"/>
</dbReference>
<dbReference type="Proteomes" id="UP001497493">
    <property type="component" value="Chromosome"/>
</dbReference>
<dbReference type="SUPFAM" id="SSF49785">
    <property type="entry name" value="Galactose-binding domain-like"/>
    <property type="match status" value="1"/>
</dbReference>
<evidence type="ECO:0000313" key="4">
    <source>
        <dbReference type="EMBL" id="CAL1241534.1"/>
    </source>
</evidence>
<evidence type="ECO:0000313" key="5">
    <source>
        <dbReference type="Proteomes" id="UP001497493"/>
    </source>
</evidence>
<evidence type="ECO:0000259" key="3">
    <source>
        <dbReference type="Pfam" id="PF11329"/>
    </source>
</evidence>
<dbReference type="InterPro" id="IPR019282">
    <property type="entry name" value="Glycoamylase-like_cons_dom"/>
</dbReference>
<evidence type="ECO:0000259" key="2">
    <source>
        <dbReference type="Pfam" id="PF10091"/>
    </source>
</evidence>
<feature type="domain" description="DUF3131" evidence="3">
    <location>
        <begin position="308"/>
        <end position="404"/>
    </location>
</feature>
<sequence>MEEGMANWWRILAILAMGTAGAAETELPLGRAALPEATDPQRAETPVPGWESLSPRHPDSARLVRGAALRPGGSGPTLKFHYALPEPGDAAPDEDFGLRLRLPGIDASDYDRLVLWVKGDASEGFNPEFQVQLRWPDPAAAGRERVGTFTVGGITADWKRVELPLDYLAGVQDRHRVSAFAIVLPAREARVRRGGYFLDSLTLAKTGKPAPTAGDPVVAEKKQAWEAAAGGEVAARPLLRARLVGWPSVPLMDGKTLPRDPRRFLERVAADTWRGLDALSDRAHGLPLDRVEFRPGSTAPETTRIGDYTSVTNIGFHLLAIAAAHALQLIDREQALQRLATTLATLDRLESYQGFFYNYYNTTTLERTSDFISFVDSSWLTAGLMVIRQAFPELAAPCTRLIERGDYRFFYDPGPGLMFHGYHARQGLHSNLHYGMLYAESRLGSLIAIGKGDVPPAHWFHMARTLPAEFRWQAGQPLDRREHSGGGFHWVGGHYQWRGYRYVPSWGGSLFEALMPRLVLDELRHAPASLGYNGQIHTAIQRRYALEELHYPVWGMSPSSTPGSERYQEYGVRPLGTAGYRAGVVTPHAAALALLAEPKEATANLASLAERYPLYGEFGFYDAVNPVTGEVSYTYLCLNQAMILVALADHLAERAVQRWFEADPIAQRALPLLGIERFVDPEGQPGTVAADTRAATPAPAQPTTSVR</sequence>
<reference evidence="4 5" key="1">
    <citation type="submission" date="2024-04" db="EMBL/GenBank/DDBJ databases">
        <authorList>
            <person name="Cremers G."/>
        </authorList>
    </citation>
    <scope>NUCLEOTIDE SEQUENCE [LARGE SCALE GENOMIC DNA]</scope>
    <source>
        <strain evidence="4">MeCH1-AG</strain>
    </source>
</reference>
<feature type="domain" description="Glycoamylase-like" evidence="2">
    <location>
        <begin position="497"/>
        <end position="661"/>
    </location>
</feature>
<gene>
    <name evidence="4" type="ORF">MECH1_V1_2758</name>
</gene>
<feature type="region of interest" description="Disordered" evidence="1">
    <location>
        <begin position="683"/>
        <end position="707"/>
    </location>
</feature>
<dbReference type="Gene3D" id="1.50.10.140">
    <property type="match status" value="1"/>
</dbReference>
<dbReference type="InterPro" id="IPR008979">
    <property type="entry name" value="Galactose-bd-like_sf"/>
</dbReference>
<accession>A0ABP1CBA7</accession>
<feature type="compositionally biased region" description="Low complexity" evidence="1">
    <location>
        <begin position="687"/>
        <end position="707"/>
    </location>
</feature>
<organism evidence="4 5">
    <name type="scientific">Candidatus Methylocalor cossyra</name>
    <dbReference type="NCBI Taxonomy" id="3108543"/>
    <lineage>
        <taxon>Bacteria</taxon>
        <taxon>Pseudomonadati</taxon>
        <taxon>Pseudomonadota</taxon>
        <taxon>Gammaproteobacteria</taxon>
        <taxon>Methylococcales</taxon>
        <taxon>Methylococcaceae</taxon>
        <taxon>Candidatus Methylocalor</taxon>
    </lineage>
</organism>
<dbReference type="Pfam" id="PF10091">
    <property type="entry name" value="Glycoamylase"/>
    <property type="match status" value="1"/>
</dbReference>
<evidence type="ECO:0000256" key="1">
    <source>
        <dbReference type="SAM" id="MobiDB-lite"/>
    </source>
</evidence>
<dbReference type="Pfam" id="PF11329">
    <property type="entry name" value="DUF3131"/>
    <property type="match status" value="1"/>
</dbReference>